<keyword evidence="1" id="KW-1133">Transmembrane helix</keyword>
<gene>
    <name evidence="3" type="ORF">TTHN1_00942</name>
</gene>
<name>A0A3P4AR08_THETH</name>
<dbReference type="RefSeq" id="WP_124104643.1">
    <property type="nucleotide sequence ID" value="NZ_LR027517.1"/>
</dbReference>
<dbReference type="AlphaFoldDB" id="A0A3P4AR08"/>
<proteinExistence type="predicted"/>
<evidence type="ECO:0000256" key="1">
    <source>
        <dbReference type="SAM" id="Phobius"/>
    </source>
</evidence>
<evidence type="ECO:0000313" key="4">
    <source>
        <dbReference type="Proteomes" id="UP000279841"/>
    </source>
</evidence>
<dbReference type="Proteomes" id="UP000279841">
    <property type="component" value="Chromosome"/>
</dbReference>
<feature type="domain" description="Sodium symporter small subunit" evidence="2">
    <location>
        <begin position="7"/>
        <end position="83"/>
    </location>
</feature>
<feature type="transmembrane region" description="Helical" evidence="1">
    <location>
        <begin position="51"/>
        <end position="72"/>
    </location>
</feature>
<accession>A0A3P4AR08</accession>
<evidence type="ECO:0000259" key="2">
    <source>
        <dbReference type="Pfam" id="PF13937"/>
    </source>
</evidence>
<dbReference type="InterPro" id="IPR019886">
    <property type="entry name" value="Na_symporter_ssu"/>
</dbReference>
<protein>
    <recommendedName>
        <fullName evidence="2">Sodium symporter small subunit domain-containing protein</fullName>
    </recommendedName>
</protein>
<dbReference type="NCBIfam" id="TIGR03647">
    <property type="entry name" value="Na_symport_sm"/>
    <property type="match status" value="1"/>
</dbReference>
<feature type="transmembrane region" description="Helical" evidence="1">
    <location>
        <begin position="20"/>
        <end position="39"/>
    </location>
</feature>
<keyword evidence="1" id="KW-0472">Membrane</keyword>
<keyword evidence="1" id="KW-0812">Transmembrane</keyword>
<dbReference type="Pfam" id="PF13937">
    <property type="entry name" value="DUF4212"/>
    <property type="match status" value="1"/>
</dbReference>
<organism evidence="3 4">
    <name type="scientific">Thermus thermophilus</name>
    <dbReference type="NCBI Taxonomy" id="274"/>
    <lineage>
        <taxon>Bacteria</taxon>
        <taxon>Thermotogati</taxon>
        <taxon>Deinococcota</taxon>
        <taxon>Deinococci</taxon>
        <taxon>Thermales</taxon>
        <taxon>Thermaceae</taxon>
        <taxon>Thermus</taxon>
    </lineage>
</organism>
<sequence>MDREHLEAYWAKNLNLIRNLLVVWAVVAYVLGILLAPALNGIRLFGGPPLGFWIAQQGSIWVFIVLIFVYAARMQALDREYGVAD</sequence>
<reference evidence="3 4" key="1">
    <citation type="submission" date="2018-10" db="EMBL/GenBank/DDBJ databases">
        <authorList>
            <person name="Peiro R."/>
            <person name="Begona"/>
            <person name="Cbmso G."/>
            <person name="Lopez M."/>
            <person name="Gonzalez S."/>
            <person name="Sacristan E."/>
            <person name="Castillo E."/>
        </authorList>
    </citation>
    <scope>NUCLEOTIDE SEQUENCE [LARGE SCALE GENOMIC DNA]</scope>
    <source>
        <strain evidence="3">TTHNAR1</strain>
    </source>
</reference>
<dbReference type="EMBL" id="LR027517">
    <property type="protein sequence ID" value="VCU53180.1"/>
    <property type="molecule type" value="Genomic_DNA"/>
</dbReference>
<evidence type="ECO:0000313" key="3">
    <source>
        <dbReference type="EMBL" id="VCU53180.1"/>
    </source>
</evidence>